<evidence type="ECO:0000313" key="2">
    <source>
        <dbReference type="Proteomes" id="UP000245207"/>
    </source>
</evidence>
<comment type="caution">
    <text evidence="1">The sequence shown here is derived from an EMBL/GenBank/DDBJ whole genome shotgun (WGS) entry which is preliminary data.</text>
</comment>
<dbReference type="Gene3D" id="3.40.50.1010">
    <property type="entry name" value="5'-nuclease"/>
    <property type="match status" value="1"/>
</dbReference>
<proteinExistence type="predicted"/>
<organism evidence="1 2">
    <name type="scientific">Artemisia annua</name>
    <name type="common">Sweet wormwood</name>
    <dbReference type="NCBI Taxonomy" id="35608"/>
    <lineage>
        <taxon>Eukaryota</taxon>
        <taxon>Viridiplantae</taxon>
        <taxon>Streptophyta</taxon>
        <taxon>Embryophyta</taxon>
        <taxon>Tracheophyta</taxon>
        <taxon>Spermatophyta</taxon>
        <taxon>Magnoliopsida</taxon>
        <taxon>eudicotyledons</taxon>
        <taxon>Gunneridae</taxon>
        <taxon>Pentapetalae</taxon>
        <taxon>asterids</taxon>
        <taxon>campanulids</taxon>
        <taxon>Asterales</taxon>
        <taxon>Asteraceae</taxon>
        <taxon>Asteroideae</taxon>
        <taxon>Anthemideae</taxon>
        <taxon>Artemisiinae</taxon>
        <taxon>Artemisia</taxon>
    </lineage>
</organism>
<dbReference type="OrthoDB" id="1744560at2759"/>
<sequence length="162" mass="18090">MEAARSLILPKTGYGLAGELRRAGVFVRTVEDKPQAADWALKRQMMHVIGCGVDWVVLVSDDSDFVEVLRRAKGASLGTVVVGDWDRALGREADLWVSWSRVENGDITEEDLVVGRGRRSDEEFVDEGYDGVFVDGVLDELVRKRSDFNQSKGLREFLFVAL</sequence>
<name>A0A2U1KA89_ARTAN</name>
<keyword evidence="2" id="KW-1185">Reference proteome</keyword>
<evidence type="ECO:0000313" key="1">
    <source>
        <dbReference type="EMBL" id="PWA30269.1"/>
    </source>
</evidence>
<protein>
    <submittedName>
        <fullName evidence="1">C2H2-like zinc finger protein</fullName>
    </submittedName>
</protein>
<dbReference type="PANTHER" id="PTHR35744:SF2">
    <property type="entry name" value="OS06G0166200 PROTEIN"/>
    <property type="match status" value="1"/>
</dbReference>
<dbReference type="AlphaFoldDB" id="A0A2U1KA89"/>
<dbReference type="EMBL" id="PKPP01026456">
    <property type="protein sequence ID" value="PWA30269.1"/>
    <property type="molecule type" value="Genomic_DNA"/>
</dbReference>
<reference evidence="1 2" key="1">
    <citation type="journal article" date="2018" name="Mol. Plant">
        <title>The genome of Artemisia annua provides insight into the evolution of Asteraceae family and artemisinin biosynthesis.</title>
        <authorList>
            <person name="Shen Q."/>
            <person name="Zhang L."/>
            <person name="Liao Z."/>
            <person name="Wang S."/>
            <person name="Yan T."/>
            <person name="Shi P."/>
            <person name="Liu M."/>
            <person name="Fu X."/>
            <person name="Pan Q."/>
            <person name="Wang Y."/>
            <person name="Lv Z."/>
            <person name="Lu X."/>
            <person name="Zhang F."/>
            <person name="Jiang W."/>
            <person name="Ma Y."/>
            <person name="Chen M."/>
            <person name="Hao X."/>
            <person name="Li L."/>
            <person name="Tang Y."/>
            <person name="Lv G."/>
            <person name="Zhou Y."/>
            <person name="Sun X."/>
            <person name="Brodelius P.E."/>
            <person name="Rose J.K.C."/>
            <person name="Tang K."/>
        </authorList>
    </citation>
    <scope>NUCLEOTIDE SEQUENCE [LARGE SCALE GENOMIC DNA]</scope>
    <source>
        <strain evidence="2">cv. Huhao1</strain>
        <tissue evidence="1">Leaf</tissue>
    </source>
</reference>
<dbReference type="STRING" id="35608.A0A2U1KA89"/>
<gene>
    <name evidence="1" type="ORF">CTI12_AA625870</name>
</gene>
<dbReference type="PANTHER" id="PTHR35744">
    <property type="entry name" value="C2H2-TYPE DOMAIN-CONTAINING PROTEIN"/>
    <property type="match status" value="1"/>
</dbReference>
<accession>A0A2U1KA89</accession>
<dbReference type="Proteomes" id="UP000245207">
    <property type="component" value="Unassembled WGS sequence"/>
</dbReference>